<protein>
    <submittedName>
        <fullName evidence="7">RING-type domain-containing protein</fullName>
    </submittedName>
</protein>
<keyword evidence="4" id="KW-0175">Coiled coil</keyword>
<keyword evidence="6" id="KW-1185">Reference proteome</keyword>
<evidence type="ECO:0000313" key="7">
    <source>
        <dbReference type="WBParaSite" id="nRc.2.0.1.t20002-RA"/>
    </source>
</evidence>
<dbReference type="GO" id="GO:0061630">
    <property type="term" value="F:ubiquitin protein ligase activity"/>
    <property type="evidence" value="ECO:0007669"/>
    <property type="project" value="TreeGrafter"/>
</dbReference>
<accession>A0A915J2S5</accession>
<organism evidence="6 7">
    <name type="scientific">Romanomermis culicivorax</name>
    <name type="common">Nematode worm</name>
    <dbReference type="NCBI Taxonomy" id="13658"/>
    <lineage>
        <taxon>Eukaryota</taxon>
        <taxon>Metazoa</taxon>
        <taxon>Ecdysozoa</taxon>
        <taxon>Nematoda</taxon>
        <taxon>Enoplea</taxon>
        <taxon>Dorylaimia</taxon>
        <taxon>Mermithida</taxon>
        <taxon>Mermithoidea</taxon>
        <taxon>Mermithidae</taxon>
        <taxon>Romanomermis</taxon>
    </lineage>
</organism>
<dbReference type="AlphaFoldDB" id="A0A915J2S5"/>
<sequence length="425" mass="48073">MFRCAICQETLDVNNIAAVKCGHTFHLACLSQWLQRSKSCPSCRHPVNNLSQDLIEHLYLEYCSLNSFLGTPNTSLTSEDLETRYVALQSNVASLNDEISNLKARNQDKCDKIETLKLTLAKLEKDKKTLEKNLDTQTCKMSLLKDRAADRDHLEEENKKLLLRNINLEKKVTMLTNLSKILDGSNDDAQNIVDNLSYADFKETKILLNAMKEQLRSSNIKLSKSNEENRKLKNQLKESSNENKKLSILKQELKEEIKLLRTRPNQTPFNRNLKEILKDTPVDDANSSTNCDKPLFDNTFSCSTPKIAANCRKPNEPKNLPDFRVTKKIDHSTTMKVPPFQIPFDDLDSSIPSIFDAPNLGGLKTRQKPLKSNNENIVVKRPDGLGGRDHYRRPKRAVVVAHKGPAVAKKAKKSTGDNSCIIISD</sequence>
<dbReference type="GO" id="GO:0005634">
    <property type="term" value="C:nucleus"/>
    <property type="evidence" value="ECO:0007669"/>
    <property type="project" value="TreeGrafter"/>
</dbReference>
<dbReference type="WBParaSite" id="nRc.2.0.1.t20002-RA">
    <property type="protein sequence ID" value="nRc.2.0.1.t20002-RA"/>
    <property type="gene ID" value="nRc.2.0.1.g20002"/>
</dbReference>
<evidence type="ECO:0000256" key="3">
    <source>
        <dbReference type="PROSITE-ProRule" id="PRU00175"/>
    </source>
</evidence>
<dbReference type="GO" id="GO:0016567">
    <property type="term" value="P:protein ubiquitination"/>
    <property type="evidence" value="ECO:0007669"/>
    <property type="project" value="TreeGrafter"/>
</dbReference>
<evidence type="ECO:0000256" key="4">
    <source>
        <dbReference type="SAM" id="Coils"/>
    </source>
</evidence>
<dbReference type="InterPro" id="IPR052639">
    <property type="entry name" value="TRAIP_ubiq-protein_ligase"/>
</dbReference>
<feature type="domain" description="RING-type" evidence="5">
    <location>
        <begin position="4"/>
        <end position="44"/>
    </location>
</feature>
<dbReference type="GO" id="GO:0031297">
    <property type="term" value="P:replication fork processing"/>
    <property type="evidence" value="ECO:0007669"/>
    <property type="project" value="TreeGrafter"/>
</dbReference>
<evidence type="ECO:0000313" key="6">
    <source>
        <dbReference type="Proteomes" id="UP000887565"/>
    </source>
</evidence>
<dbReference type="GO" id="GO:0008270">
    <property type="term" value="F:zinc ion binding"/>
    <property type="evidence" value="ECO:0007669"/>
    <property type="project" value="UniProtKB-KW"/>
</dbReference>
<dbReference type="SMART" id="SM00184">
    <property type="entry name" value="RING"/>
    <property type="match status" value="1"/>
</dbReference>
<evidence type="ECO:0000259" key="5">
    <source>
        <dbReference type="PROSITE" id="PS50089"/>
    </source>
</evidence>
<name>A0A915J2S5_ROMCU</name>
<dbReference type="Pfam" id="PF13639">
    <property type="entry name" value="zf-RING_2"/>
    <property type="match status" value="1"/>
</dbReference>
<keyword evidence="2" id="KW-0862">Zinc</keyword>
<dbReference type="PANTHER" id="PTHR46569">
    <property type="entry name" value="E3 UBIQUITIN-PROTEIN LIGASE TRAIP"/>
    <property type="match status" value="1"/>
</dbReference>
<dbReference type="PROSITE" id="PS50089">
    <property type="entry name" value="ZF_RING_2"/>
    <property type="match status" value="1"/>
</dbReference>
<reference evidence="7" key="1">
    <citation type="submission" date="2022-11" db="UniProtKB">
        <authorList>
            <consortium name="WormBaseParasite"/>
        </authorList>
    </citation>
    <scope>IDENTIFICATION</scope>
</reference>
<evidence type="ECO:0000256" key="2">
    <source>
        <dbReference type="ARBA" id="ARBA00022833"/>
    </source>
</evidence>
<dbReference type="SUPFAM" id="SSF57850">
    <property type="entry name" value="RING/U-box"/>
    <property type="match status" value="1"/>
</dbReference>
<feature type="coiled-coil region" evidence="4">
    <location>
        <begin position="208"/>
        <end position="263"/>
    </location>
</feature>
<dbReference type="InterPro" id="IPR013083">
    <property type="entry name" value="Znf_RING/FYVE/PHD"/>
</dbReference>
<keyword evidence="1 3" id="KW-0863">Zinc-finger</keyword>
<dbReference type="InterPro" id="IPR001841">
    <property type="entry name" value="Znf_RING"/>
</dbReference>
<dbReference type="Proteomes" id="UP000887565">
    <property type="component" value="Unplaced"/>
</dbReference>
<dbReference type="OMA" id="RSKYIQP"/>
<dbReference type="Gene3D" id="3.30.40.10">
    <property type="entry name" value="Zinc/RING finger domain, C3HC4 (zinc finger)"/>
    <property type="match status" value="1"/>
</dbReference>
<evidence type="ECO:0000256" key="1">
    <source>
        <dbReference type="ARBA" id="ARBA00022771"/>
    </source>
</evidence>
<dbReference type="PANTHER" id="PTHR46569:SF1">
    <property type="entry name" value="E3 UBIQUITIN-PROTEIN LIGASE RFWD3-RELATED"/>
    <property type="match status" value="1"/>
</dbReference>
<feature type="coiled-coil region" evidence="4">
    <location>
        <begin position="78"/>
        <end position="171"/>
    </location>
</feature>
<keyword evidence="1 3" id="KW-0479">Metal-binding</keyword>
<dbReference type="GO" id="GO:0090734">
    <property type="term" value="C:site of DNA damage"/>
    <property type="evidence" value="ECO:0007669"/>
    <property type="project" value="TreeGrafter"/>
</dbReference>
<proteinExistence type="predicted"/>